<accession>A0A3D9IP82</accession>
<evidence type="ECO:0000313" key="1">
    <source>
        <dbReference type="EMBL" id="RED63517.1"/>
    </source>
</evidence>
<reference evidence="1 2" key="1">
    <citation type="submission" date="2018-07" db="EMBL/GenBank/DDBJ databases">
        <title>Genomic Encyclopedia of Type Strains, Phase III (KMG-III): the genomes of soil and plant-associated and newly described type strains.</title>
        <authorList>
            <person name="Whitman W."/>
        </authorList>
    </citation>
    <scope>NUCLEOTIDE SEQUENCE [LARGE SCALE GENOMIC DNA]</scope>
    <source>
        <strain evidence="1 2">CECT 7287</strain>
    </source>
</reference>
<dbReference type="Proteomes" id="UP000256977">
    <property type="component" value="Unassembled WGS sequence"/>
</dbReference>
<protein>
    <submittedName>
        <fullName evidence="1">Putative transposase/invertase (TIGR01784 family)</fullName>
    </submittedName>
</protein>
<gene>
    <name evidence="1" type="ORF">DFP98_12564</name>
</gene>
<evidence type="ECO:0000313" key="2">
    <source>
        <dbReference type="Proteomes" id="UP000256977"/>
    </source>
</evidence>
<proteinExistence type="predicted"/>
<comment type="caution">
    <text evidence="1">The sequence shown here is derived from an EMBL/GenBank/DDBJ whole genome shotgun (WGS) entry which is preliminary data.</text>
</comment>
<keyword evidence="2" id="KW-1185">Reference proteome</keyword>
<sequence length="375" mass="43650">MKATSEAHSDSAATRSGCAFFALTNNRGTEGMWCIMKAKNPDKKQQHEKERLKLDQMMSVLFRLSKQLQLQLLNGLFDENFTRADVKSIHYGNAKFDSDDYNRIIGDLFMKLDTIRGVFHYHVEFQTLNSRSMVIRMFRYGFEKALELAEGKAEDGVQLVAFPKQLVIFLEQNKAIGEELRVRLRLPDETETMYTVPVLKLWTLTPRDMQERKLFALLPLQVFRSRKRMRRIASSRRTEEEKQRLFAQEFENLKATIEETVEVLRELRRKRRLRLEDLDKILQVLRNILNYLYRHYGEYKQTEKEVSEMIKTFIPEALKRGRREGKKEGLQEGKKLGVQQAKTEVAGNLLQLGVDIDTIAGATGLSPDEIAKIKP</sequence>
<name>A0A3D9IP82_9BACL</name>
<organism evidence="1 2">
    <name type="scientific">Cohnella phaseoli</name>
    <dbReference type="NCBI Taxonomy" id="456490"/>
    <lineage>
        <taxon>Bacteria</taxon>
        <taxon>Bacillati</taxon>
        <taxon>Bacillota</taxon>
        <taxon>Bacilli</taxon>
        <taxon>Bacillales</taxon>
        <taxon>Paenibacillaceae</taxon>
        <taxon>Cohnella</taxon>
    </lineage>
</organism>
<dbReference type="AlphaFoldDB" id="A0A3D9IP82"/>
<dbReference type="EMBL" id="QRDZ01000025">
    <property type="protein sequence ID" value="RED63517.1"/>
    <property type="molecule type" value="Genomic_DNA"/>
</dbReference>